<keyword evidence="4" id="KW-0804">Transcription</keyword>
<accession>A0A0L0MG54</accession>
<dbReference type="SUPFAM" id="SSF53850">
    <property type="entry name" value="Periplasmic binding protein-like II"/>
    <property type="match status" value="1"/>
</dbReference>
<organism evidence="6 7">
    <name type="scientific">Candidatus Burkholderia verschuerenii</name>
    <dbReference type="NCBI Taxonomy" id="242163"/>
    <lineage>
        <taxon>Bacteria</taxon>
        <taxon>Pseudomonadati</taxon>
        <taxon>Pseudomonadota</taxon>
        <taxon>Betaproteobacteria</taxon>
        <taxon>Burkholderiales</taxon>
        <taxon>Burkholderiaceae</taxon>
        <taxon>Burkholderia</taxon>
    </lineage>
</organism>
<evidence type="ECO:0000256" key="3">
    <source>
        <dbReference type="ARBA" id="ARBA00023125"/>
    </source>
</evidence>
<comment type="caution">
    <text evidence="6">The sequence shown here is derived from an EMBL/GenBank/DDBJ whole genome shotgun (WGS) entry which is preliminary data.</text>
</comment>
<sequence length="299" mass="33074">MELRHLRYFLAVAEERQFTRAAARLHMQPPPLSQQIQELEQELGFALFLRQPRGVELTAPGEAFAEHARAALRTLEQGVTHARRVSQGQVGRVRIALTSSAAFHPLATTAIRAFRETHPGISIELSEINAAEIIEMMSNGQIDVAILRKPIETPADLRFELLAQERMRLVLPLGHALIGARAVSLDALAGEPFIFVRRPGAPGMYADFIRACEARGFTPRVVDEVPRMVTAINLVAAGGGVTLVPASMQRYRQESVRYCRVAGDDAFRAPLHLVTRPETQSPAAARFREMVLKFGRESA</sequence>
<dbReference type="OrthoDB" id="5292387at2"/>
<dbReference type="InterPro" id="IPR037410">
    <property type="entry name" value="BudR_PBP2"/>
</dbReference>
<dbReference type="SUPFAM" id="SSF46785">
    <property type="entry name" value="Winged helix' DNA-binding domain"/>
    <property type="match status" value="1"/>
</dbReference>
<dbReference type="RefSeq" id="WP_050452794.1">
    <property type="nucleotide sequence ID" value="NZ_LFJJ01000026.1"/>
</dbReference>
<evidence type="ECO:0000313" key="7">
    <source>
        <dbReference type="Proteomes" id="UP000036959"/>
    </source>
</evidence>
<keyword evidence="7" id="KW-1185">Reference proteome</keyword>
<dbReference type="InterPro" id="IPR005119">
    <property type="entry name" value="LysR_subst-bd"/>
</dbReference>
<dbReference type="Proteomes" id="UP000036959">
    <property type="component" value="Unassembled WGS sequence"/>
</dbReference>
<dbReference type="EMBL" id="LFJJ01000026">
    <property type="protein sequence ID" value="KND61270.1"/>
    <property type="molecule type" value="Genomic_DNA"/>
</dbReference>
<dbReference type="InterPro" id="IPR000847">
    <property type="entry name" value="LysR_HTH_N"/>
</dbReference>
<dbReference type="GO" id="GO:0032993">
    <property type="term" value="C:protein-DNA complex"/>
    <property type="evidence" value="ECO:0007669"/>
    <property type="project" value="TreeGrafter"/>
</dbReference>
<feature type="domain" description="HTH lysR-type" evidence="5">
    <location>
        <begin position="1"/>
        <end position="58"/>
    </location>
</feature>
<dbReference type="FunFam" id="1.10.10.10:FF:000001">
    <property type="entry name" value="LysR family transcriptional regulator"/>
    <property type="match status" value="1"/>
</dbReference>
<dbReference type="InterPro" id="IPR036390">
    <property type="entry name" value="WH_DNA-bd_sf"/>
</dbReference>
<name>A0A0L0MG54_9BURK</name>
<dbReference type="Gene3D" id="1.10.10.10">
    <property type="entry name" value="Winged helix-like DNA-binding domain superfamily/Winged helix DNA-binding domain"/>
    <property type="match status" value="1"/>
</dbReference>
<evidence type="ECO:0000256" key="1">
    <source>
        <dbReference type="ARBA" id="ARBA00009437"/>
    </source>
</evidence>
<dbReference type="Pfam" id="PF00126">
    <property type="entry name" value="HTH_1"/>
    <property type="match status" value="1"/>
</dbReference>
<dbReference type="Pfam" id="PF03466">
    <property type="entry name" value="LysR_substrate"/>
    <property type="match status" value="1"/>
</dbReference>
<keyword evidence="2" id="KW-0805">Transcription regulation</keyword>
<dbReference type="GO" id="GO:0003700">
    <property type="term" value="F:DNA-binding transcription factor activity"/>
    <property type="evidence" value="ECO:0007669"/>
    <property type="project" value="InterPro"/>
</dbReference>
<keyword evidence="3" id="KW-0238">DNA-binding</keyword>
<dbReference type="PANTHER" id="PTHR30346:SF30">
    <property type="entry name" value="SMALL NEUTRAL PROTEASE REGULATORY PROTEIN"/>
    <property type="match status" value="1"/>
</dbReference>
<dbReference type="PANTHER" id="PTHR30346">
    <property type="entry name" value="TRANSCRIPTIONAL DUAL REGULATOR HCAR-RELATED"/>
    <property type="match status" value="1"/>
</dbReference>
<comment type="similarity">
    <text evidence="1">Belongs to the LysR transcriptional regulatory family.</text>
</comment>
<dbReference type="PRINTS" id="PR00039">
    <property type="entry name" value="HTHLYSR"/>
</dbReference>
<evidence type="ECO:0000256" key="2">
    <source>
        <dbReference type="ARBA" id="ARBA00023015"/>
    </source>
</evidence>
<evidence type="ECO:0000256" key="4">
    <source>
        <dbReference type="ARBA" id="ARBA00023163"/>
    </source>
</evidence>
<dbReference type="InterPro" id="IPR036388">
    <property type="entry name" value="WH-like_DNA-bd_sf"/>
</dbReference>
<dbReference type="Gene3D" id="3.40.190.10">
    <property type="entry name" value="Periplasmic binding protein-like II"/>
    <property type="match status" value="2"/>
</dbReference>
<dbReference type="PROSITE" id="PS50931">
    <property type="entry name" value="HTH_LYSR"/>
    <property type="match status" value="1"/>
</dbReference>
<evidence type="ECO:0000313" key="6">
    <source>
        <dbReference type="EMBL" id="KND61270.1"/>
    </source>
</evidence>
<protein>
    <submittedName>
        <fullName evidence="6">LysR family transcriptional regulator</fullName>
    </submittedName>
</protein>
<evidence type="ECO:0000259" key="5">
    <source>
        <dbReference type="PROSITE" id="PS50931"/>
    </source>
</evidence>
<dbReference type="PATRIC" id="fig|242163.4.peg.3686"/>
<dbReference type="CDD" id="cd08451">
    <property type="entry name" value="PBP2_BudR"/>
    <property type="match status" value="1"/>
</dbReference>
<proteinExistence type="inferred from homology"/>
<dbReference type="AlphaFoldDB" id="A0A0L0MG54"/>
<reference evidence="7" key="1">
    <citation type="submission" date="2015-06" db="EMBL/GenBank/DDBJ databases">
        <title>Comparative genomics of Burkholderia leaf nodule symbionts.</title>
        <authorList>
            <person name="Carlier A."/>
            <person name="Eberl L."/>
            <person name="Pinto-Carbo M."/>
        </authorList>
    </citation>
    <scope>NUCLEOTIDE SEQUENCE [LARGE SCALE GENOMIC DNA]</scope>
    <source>
        <strain evidence="7">UZHbot4</strain>
    </source>
</reference>
<dbReference type="GO" id="GO:0003677">
    <property type="term" value="F:DNA binding"/>
    <property type="evidence" value="ECO:0007669"/>
    <property type="project" value="UniProtKB-KW"/>
</dbReference>
<gene>
    <name evidence="6" type="ORF">BVER_04135</name>
</gene>